<accession>A0A815PQ80</accession>
<dbReference type="AlphaFoldDB" id="A0A815PQ80"/>
<feature type="transmembrane region" description="Helical" evidence="9">
    <location>
        <begin position="177"/>
        <end position="199"/>
    </location>
</feature>
<dbReference type="Pfam" id="PF12906">
    <property type="entry name" value="RINGv"/>
    <property type="match status" value="1"/>
</dbReference>
<evidence type="ECO:0000256" key="1">
    <source>
        <dbReference type="ARBA" id="ARBA00004127"/>
    </source>
</evidence>
<dbReference type="GO" id="GO:0008270">
    <property type="term" value="F:zinc ion binding"/>
    <property type="evidence" value="ECO:0007669"/>
    <property type="project" value="UniProtKB-KW"/>
</dbReference>
<evidence type="ECO:0000256" key="9">
    <source>
        <dbReference type="SAM" id="Phobius"/>
    </source>
</evidence>
<gene>
    <name evidence="11" type="ORF">KQP761_LOCUS12080</name>
</gene>
<keyword evidence="4" id="KW-0479">Metal-binding</keyword>
<keyword evidence="9" id="KW-1133">Transmembrane helix</keyword>
<comment type="subcellular location">
    <subcellularLocation>
        <location evidence="1">Endomembrane system</location>
        <topology evidence="1">Multi-pass membrane protein</topology>
    </subcellularLocation>
    <subcellularLocation>
        <location evidence="2">Endosome</location>
    </subcellularLocation>
    <subcellularLocation>
        <location evidence="3">Lysosome membrane</location>
    </subcellularLocation>
</comment>
<feature type="transmembrane region" description="Helical" evidence="9">
    <location>
        <begin position="132"/>
        <end position="157"/>
    </location>
</feature>
<dbReference type="Gene3D" id="3.30.40.10">
    <property type="entry name" value="Zinc/RING finger domain, C3HC4 (zinc finger)"/>
    <property type="match status" value="1"/>
</dbReference>
<dbReference type="PANTHER" id="PTHR45981">
    <property type="entry name" value="LD02310P"/>
    <property type="match status" value="1"/>
</dbReference>
<evidence type="ECO:0000313" key="12">
    <source>
        <dbReference type="Proteomes" id="UP000663834"/>
    </source>
</evidence>
<keyword evidence="7" id="KW-0391">Immunity</keyword>
<name>A0A815PQ80_9BILA</name>
<feature type="domain" description="RING-CH-type" evidence="10">
    <location>
        <begin position="69"/>
        <end position="101"/>
    </location>
</feature>
<dbReference type="Proteomes" id="UP000663834">
    <property type="component" value="Unassembled WGS sequence"/>
</dbReference>
<dbReference type="GO" id="GO:0002376">
    <property type="term" value="P:immune system process"/>
    <property type="evidence" value="ECO:0007669"/>
    <property type="project" value="UniProtKB-KW"/>
</dbReference>
<evidence type="ECO:0000256" key="3">
    <source>
        <dbReference type="ARBA" id="ARBA00004656"/>
    </source>
</evidence>
<dbReference type="GO" id="GO:0005768">
    <property type="term" value="C:endosome"/>
    <property type="evidence" value="ECO:0007669"/>
    <property type="project" value="UniProtKB-SubCell"/>
</dbReference>
<dbReference type="InterPro" id="IPR011016">
    <property type="entry name" value="Znf_RING-CH"/>
</dbReference>
<evidence type="ECO:0000259" key="10">
    <source>
        <dbReference type="Pfam" id="PF12906"/>
    </source>
</evidence>
<dbReference type="EMBL" id="CAJNOW010005548">
    <property type="protein sequence ID" value="CAF1452708.1"/>
    <property type="molecule type" value="Genomic_DNA"/>
</dbReference>
<dbReference type="OrthoDB" id="5807876at2759"/>
<organism evidence="11 12">
    <name type="scientific">Rotaria magnacalcarata</name>
    <dbReference type="NCBI Taxonomy" id="392030"/>
    <lineage>
        <taxon>Eukaryota</taxon>
        <taxon>Metazoa</taxon>
        <taxon>Spiralia</taxon>
        <taxon>Gnathifera</taxon>
        <taxon>Rotifera</taxon>
        <taxon>Eurotatoria</taxon>
        <taxon>Bdelloidea</taxon>
        <taxon>Philodinida</taxon>
        <taxon>Philodinidae</taxon>
        <taxon>Rotaria</taxon>
    </lineage>
</organism>
<protein>
    <recommendedName>
        <fullName evidence="10">RING-CH-type domain-containing protein</fullName>
    </recommendedName>
</protein>
<dbReference type="GO" id="GO:0005765">
    <property type="term" value="C:lysosomal membrane"/>
    <property type="evidence" value="ECO:0007669"/>
    <property type="project" value="UniProtKB-SubCell"/>
</dbReference>
<comment type="caution">
    <text evidence="11">The sequence shown here is derived from an EMBL/GenBank/DDBJ whole genome shotgun (WGS) entry which is preliminary data.</text>
</comment>
<keyword evidence="6" id="KW-0862">Zinc</keyword>
<dbReference type="InterPro" id="IPR013083">
    <property type="entry name" value="Znf_RING/FYVE/PHD"/>
</dbReference>
<evidence type="ECO:0000256" key="6">
    <source>
        <dbReference type="ARBA" id="ARBA00022833"/>
    </source>
</evidence>
<feature type="region of interest" description="Disordered" evidence="8">
    <location>
        <begin position="1"/>
        <end position="30"/>
    </location>
</feature>
<evidence type="ECO:0000256" key="5">
    <source>
        <dbReference type="ARBA" id="ARBA00022771"/>
    </source>
</evidence>
<keyword evidence="9" id="KW-0472">Membrane</keyword>
<evidence type="ECO:0000256" key="7">
    <source>
        <dbReference type="ARBA" id="ARBA00022859"/>
    </source>
</evidence>
<evidence type="ECO:0000256" key="4">
    <source>
        <dbReference type="ARBA" id="ARBA00022723"/>
    </source>
</evidence>
<evidence type="ECO:0000256" key="2">
    <source>
        <dbReference type="ARBA" id="ARBA00004177"/>
    </source>
</evidence>
<sequence length="249" mass="28333">MACVSLNNHNQIDGTNNNTSTTNNRDDGPLILHKNDQTQVDTSLLPIKTTIKIPLPPTDDQSSDQPLICRLCHSQGTNDELLIPAHDCLGTIHYLHQSCVNNADAKSGECIVYAETEPLKQRQRLNMKAGEVCKLVCSVASSLIIGPCFLWTLYVLIEKMREEVKTGKFQWPFWTKLIIAIIFFLGGLLCLCVQFKMYIKLCIRSRRFNQRSSIRSRHEQENVEELPPRMKYSKKNRDDCIVTIPDGNK</sequence>
<keyword evidence="9" id="KW-0812">Transmembrane</keyword>
<reference evidence="11" key="1">
    <citation type="submission" date="2021-02" db="EMBL/GenBank/DDBJ databases">
        <authorList>
            <person name="Nowell W R."/>
        </authorList>
    </citation>
    <scope>NUCLEOTIDE SEQUENCE</scope>
</reference>
<proteinExistence type="predicted"/>
<feature type="compositionally biased region" description="Polar residues" evidence="8">
    <location>
        <begin position="1"/>
        <end position="14"/>
    </location>
</feature>
<keyword evidence="5" id="KW-0863">Zinc-finger</keyword>
<evidence type="ECO:0000313" key="11">
    <source>
        <dbReference type="EMBL" id="CAF1452708.1"/>
    </source>
</evidence>
<evidence type="ECO:0000256" key="8">
    <source>
        <dbReference type="SAM" id="MobiDB-lite"/>
    </source>
</evidence>